<protein>
    <submittedName>
        <fullName evidence="2">Uncharacterized protein</fullName>
    </submittedName>
</protein>
<dbReference type="EMBL" id="CM035428">
    <property type="protein sequence ID" value="KAH7301971.1"/>
    <property type="molecule type" value="Genomic_DNA"/>
</dbReference>
<dbReference type="Proteomes" id="UP000825935">
    <property type="component" value="Chromosome 23"/>
</dbReference>
<feature type="region of interest" description="Disordered" evidence="1">
    <location>
        <begin position="1"/>
        <end position="20"/>
    </location>
</feature>
<organism evidence="2 3">
    <name type="scientific">Ceratopteris richardii</name>
    <name type="common">Triangle waterfern</name>
    <dbReference type="NCBI Taxonomy" id="49495"/>
    <lineage>
        <taxon>Eukaryota</taxon>
        <taxon>Viridiplantae</taxon>
        <taxon>Streptophyta</taxon>
        <taxon>Embryophyta</taxon>
        <taxon>Tracheophyta</taxon>
        <taxon>Polypodiopsida</taxon>
        <taxon>Polypodiidae</taxon>
        <taxon>Polypodiales</taxon>
        <taxon>Pteridineae</taxon>
        <taxon>Pteridaceae</taxon>
        <taxon>Parkerioideae</taxon>
        <taxon>Ceratopteris</taxon>
    </lineage>
</organism>
<feature type="compositionally biased region" description="Basic residues" evidence="1">
    <location>
        <begin position="11"/>
        <end position="20"/>
    </location>
</feature>
<comment type="caution">
    <text evidence="2">The sequence shown here is derived from an EMBL/GenBank/DDBJ whole genome shotgun (WGS) entry which is preliminary data.</text>
</comment>
<name>A0A8T2S1I9_CERRI</name>
<sequence length="410" mass="45064">MQESSRLHTPTTKKHRQRRNKDCKIVIADEGNFNDFVSRHTCMMSPLAAAHATQHLASPIEPLISPSTPRNALNSNPDLIDGSRYQDTINTPSPLLVAHKKQRQRRKKDCKIVIADEGNFNDFVSLHTCMISPLAAAHASQHLASPIEPLISPSTPRNAWNSNPDLTSGSPYQDTINKPSPLASPIEHLISPSTPRNALNSCKIVITDEGNFNDFVSLHTSMMSPLTAAHATQHLASPIEPLSSPSTPRNALNSNPDLTYGSPYQDTINKPSPLLADDKKRRQCRKKDCKVVIADEGNFNDFASLHTCMMSPLAAAHATQHLASSIEPFISPSTLRNALNSNPDLTYGSPYQDTINKPSPLLAADISTNDSARLQSLEEFLHLMPLDSDDTLNNLVVYNKILSSFRQDFS</sequence>
<evidence type="ECO:0000313" key="2">
    <source>
        <dbReference type="EMBL" id="KAH7301971.1"/>
    </source>
</evidence>
<dbReference type="AlphaFoldDB" id="A0A8T2S1I9"/>
<keyword evidence="3" id="KW-1185">Reference proteome</keyword>
<gene>
    <name evidence="2" type="ORF">KP509_23G050700</name>
</gene>
<feature type="compositionally biased region" description="Polar residues" evidence="1">
    <location>
        <begin position="1"/>
        <end position="10"/>
    </location>
</feature>
<evidence type="ECO:0000256" key="1">
    <source>
        <dbReference type="SAM" id="MobiDB-lite"/>
    </source>
</evidence>
<feature type="region of interest" description="Disordered" evidence="1">
    <location>
        <begin position="238"/>
        <end position="280"/>
    </location>
</feature>
<reference evidence="2 3" key="1">
    <citation type="submission" date="2021-08" db="EMBL/GenBank/DDBJ databases">
        <title>WGS assembly of Ceratopteris richardii.</title>
        <authorList>
            <person name="Marchant D.B."/>
            <person name="Chen G."/>
            <person name="Jenkins J."/>
            <person name="Shu S."/>
            <person name="Leebens-Mack J."/>
            <person name="Grimwood J."/>
            <person name="Schmutz J."/>
            <person name="Soltis P."/>
            <person name="Soltis D."/>
            <person name="Chen Z.-H."/>
        </authorList>
    </citation>
    <scope>NUCLEOTIDE SEQUENCE [LARGE SCALE GENOMIC DNA]</scope>
    <source>
        <strain evidence="2">Whitten #5841</strain>
        <tissue evidence="2">Leaf</tissue>
    </source>
</reference>
<proteinExistence type="predicted"/>
<accession>A0A8T2S1I9</accession>
<feature type="compositionally biased region" description="Polar residues" evidence="1">
    <location>
        <begin position="243"/>
        <end position="270"/>
    </location>
</feature>
<evidence type="ECO:0000313" key="3">
    <source>
        <dbReference type="Proteomes" id="UP000825935"/>
    </source>
</evidence>